<evidence type="ECO:0000313" key="2">
    <source>
        <dbReference type="EMBL" id="TKX26906.1"/>
    </source>
</evidence>
<organism evidence="2 3">
    <name type="scientific">Elsinoe australis</name>
    <dbReference type="NCBI Taxonomy" id="40998"/>
    <lineage>
        <taxon>Eukaryota</taxon>
        <taxon>Fungi</taxon>
        <taxon>Dikarya</taxon>
        <taxon>Ascomycota</taxon>
        <taxon>Pezizomycotina</taxon>
        <taxon>Dothideomycetes</taxon>
        <taxon>Dothideomycetidae</taxon>
        <taxon>Myriangiales</taxon>
        <taxon>Elsinoaceae</taxon>
        <taxon>Elsinoe</taxon>
    </lineage>
</organism>
<reference evidence="2 3" key="1">
    <citation type="submission" date="2018-02" db="EMBL/GenBank/DDBJ databases">
        <title>Draft genome sequences of Elsinoe sp., causing black scab on jojoba.</title>
        <authorList>
            <person name="Stodart B."/>
            <person name="Jeffress S."/>
            <person name="Ash G."/>
            <person name="Arun Chinnappa K."/>
        </authorList>
    </citation>
    <scope>NUCLEOTIDE SEQUENCE [LARGE SCALE GENOMIC DNA]</scope>
    <source>
        <strain evidence="2 3">Hillstone_2</strain>
    </source>
</reference>
<feature type="transmembrane region" description="Helical" evidence="1">
    <location>
        <begin position="182"/>
        <end position="198"/>
    </location>
</feature>
<keyword evidence="1" id="KW-0472">Membrane</keyword>
<sequence length="229" mass="25994">MASLFKSTTTYDPIFALLNADTRDERDRLTEKWRDHKLSELNFIGVVGALLAGVLTSTGSWPTILRNGKQQPWTVRACWYCGIISALASVLVAAQQSIRLHRLSCHREANTNLRRLLSQKHHGKVTGARLPRKMQVYTWQMSVLFLTLSVVAMLTGMCILIWHSTGGGEEWESWWNDESKLAVTFTVVLLSVIGLFIFEQVTLYSWRGEDDTDEECDMVREGNENTSLL</sequence>
<gene>
    <name evidence="2" type="ORF">C1H76_0843</name>
</gene>
<evidence type="ECO:0000313" key="3">
    <source>
        <dbReference type="Proteomes" id="UP000308133"/>
    </source>
</evidence>
<feature type="transmembrane region" description="Helical" evidence="1">
    <location>
        <begin position="73"/>
        <end position="94"/>
    </location>
</feature>
<dbReference type="Proteomes" id="UP000308133">
    <property type="component" value="Unassembled WGS sequence"/>
</dbReference>
<comment type="caution">
    <text evidence="2">The sequence shown here is derived from an EMBL/GenBank/DDBJ whole genome shotgun (WGS) entry which is preliminary data.</text>
</comment>
<proteinExistence type="predicted"/>
<accession>A0A4U7BD48</accession>
<evidence type="ECO:0000256" key="1">
    <source>
        <dbReference type="SAM" id="Phobius"/>
    </source>
</evidence>
<name>A0A4U7BD48_9PEZI</name>
<protein>
    <submittedName>
        <fullName evidence="2">Uncharacterized protein</fullName>
    </submittedName>
</protein>
<keyword evidence="1" id="KW-1133">Transmembrane helix</keyword>
<feature type="transmembrane region" description="Helical" evidence="1">
    <location>
        <begin position="142"/>
        <end position="162"/>
    </location>
</feature>
<dbReference type="AlphaFoldDB" id="A0A4U7BD48"/>
<dbReference type="EMBL" id="PTQR01000010">
    <property type="protein sequence ID" value="TKX26906.1"/>
    <property type="molecule type" value="Genomic_DNA"/>
</dbReference>
<feature type="transmembrane region" description="Helical" evidence="1">
    <location>
        <begin position="41"/>
        <end position="61"/>
    </location>
</feature>
<keyword evidence="1" id="KW-0812">Transmembrane</keyword>